<evidence type="ECO:0000313" key="2">
    <source>
        <dbReference type="Proteomes" id="UP000092460"/>
    </source>
</evidence>
<evidence type="ECO:0000313" key="1">
    <source>
        <dbReference type="EnsemblMetazoa" id="GPPI038958-PA"/>
    </source>
</evidence>
<dbReference type="AlphaFoldDB" id="A0A1B0BS80"/>
<reference evidence="2" key="1">
    <citation type="submission" date="2015-01" db="EMBL/GenBank/DDBJ databases">
        <authorList>
            <person name="Aksoy S."/>
            <person name="Warren W."/>
            <person name="Wilson R.K."/>
        </authorList>
    </citation>
    <scope>NUCLEOTIDE SEQUENCE [LARGE SCALE GENOMIC DNA]</scope>
    <source>
        <strain evidence="2">IAEA</strain>
    </source>
</reference>
<dbReference type="VEuPathDB" id="VectorBase:GPPI038958"/>
<dbReference type="EMBL" id="JXJN01019556">
    <property type="status" value="NOT_ANNOTATED_CDS"/>
    <property type="molecule type" value="Genomic_DNA"/>
</dbReference>
<sequence>MHPLFRTNAIYFVSLHYTHVCSLALFLNEQRSWVPLQLISTKDAIVDNSYPCLFIDVIARIVPGVTFASRIIEKGRHSEPDQLGDAYGIVALL</sequence>
<organism evidence="1 2">
    <name type="scientific">Glossina palpalis gambiensis</name>
    <dbReference type="NCBI Taxonomy" id="67801"/>
    <lineage>
        <taxon>Eukaryota</taxon>
        <taxon>Metazoa</taxon>
        <taxon>Ecdysozoa</taxon>
        <taxon>Arthropoda</taxon>
        <taxon>Hexapoda</taxon>
        <taxon>Insecta</taxon>
        <taxon>Pterygota</taxon>
        <taxon>Neoptera</taxon>
        <taxon>Endopterygota</taxon>
        <taxon>Diptera</taxon>
        <taxon>Brachycera</taxon>
        <taxon>Muscomorpha</taxon>
        <taxon>Hippoboscoidea</taxon>
        <taxon>Glossinidae</taxon>
        <taxon>Glossina</taxon>
    </lineage>
</organism>
<dbReference type="EnsemblMetazoa" id="GPPI038958-RA">
    <property type="protein sequence ID" value="GPPI038958-PA"/>
    <property type="gene ID" value="GPPI038958"/>
</dbReference>
<proteinExistence type="predicted"/>
<name>A0A1B0BS80_9MUSC</name>
<accession>A0A1B0BS80</accession>
<keyword evidence="2" id="KW-1185">Reference proteome</keyword>
<protein>
    <submittedName>
        <fullName evidence="1">Uncharacterized protein</fullName>
    </submittedName>
</protein>
<dbReference type="Proteomes" id="UP000092460">
    <property type="component" value="Unassembled WGS sequence"/>
</dbReference>
<reference evidence="1" key="2">
    <citation type="submission" date="2020-05" db="UniProtKB">
        <authorList>
            <consortium name="EnsemblMetazoa"/>
        </authorList>
    </citation>
    <scope>IDENTIFICATION</scope>
    <source>
        <strain evidence="1">IAEA</strain>
    </source>
</reference>